<evidence type="ECO:0000313" key="10">
    <source>
        <dbReference type="EMBL" id="KIY95858.1"/>
    </source>
</evidence>
<dbReference type="PROSITE" id="PS00137">
    <property type="entry name" value="SUBTILASE_HIS"/>
    <property type="match status" value="1"/>
</dbReference>
<dbReference type="PROSITE" id="PS00136">
    <property type="entry name" value="SUBTILASE_ASP"/>
    <property type="match status" value="1"/>
</dbReference>
<sequence length="496" mass="48682">MARMAFSLLTVSALLSLTLRGAAAGGPGSWSASNAAASLVRAASSGGQERGFIVVYADDATPDQISRSRAALRLQFGAGLQLKQVLNTPLSDEGAAAAAAAATAPGGAGAGGGVTDLTRGAPIAADGAATATTAASAAALAAAPSGNLLRLDVFAPAAAAAAAASPDEEVLSRLRALPGVAIAEKNGVVTVQATQADAPWGLDRIDQRSLPLDNGYSYPDSAGAGVTVYVIDSGVDAAHDEFGGRASMGFVAPDAASDGQGDRNGHGTHCSGEAGAGRWERQGTVAGRTVGVAKAAKIVGVKVLNKAGSGSWSAVIAGINFAAGDCKQNRGGRMCVVSMSLGGALSASVNAAVERATAAGLVVAVAAGNSNSDACRVSPASAPSALTVGATTKKDARASFSSWGPCVDIYAPGVGVTSSLAAAKCPKKRPSCYATFSGTSMATPHVAGVAAVIWSQLGPEAAGADVSQKLLDAATGGVIRGAKKVETPLLAFNRIT</sequence>
<evidence type="ECO:0000256" key="1">
    <source>
        <dbReference type="ARBA" id="ARBA00011073"/>
    </source>
</evidence>
<feature type="region of interest" description="Disordered" evidence="7">
    <location>
        <begin position="256"/>
        <end position="278"/>
    </location>
</feature>
<protein>
    <submittedName>
        <fullName evidence="10">Cerevisin</fullName>
        <ecNumber evidence="10">3.4.21.48</ecNumber>
    </submittedName>
</protein>
<evidence type="ECO:0000259" key="9">
    <source>
        <dbReference type="Pfam" id="PF00082"/>
    </source>
</evidence>
<dbReference type="PROSITE" id="PS00138">
    <property type="entry name" value="SUBTILASE_SER"/>
    <property type="match status" value="1"/>
</dbReference>
<proteinExistence type="inferred from homology"/>
<evidence type="ECO:0000256" key="4">
    <source>
        <dbReference type="ARBA" id="ARBA00022825"/>
    </source>
</evidence>
<dbReference type="InterPro" id="IPR000209">
    <property type="entry name" value="Peptidase_S8/S53_dom"/>
</dbReference>
<evidence type="ECO:0000313" key="11">
    <source>
        <dbReference type="Proteomes" id="UP000054498"/>
    </source>
</evidence>
<dbReference type="RefSeq" id="XP_013894878.1">
    <property type="nucleotide sequence ID" value="XM_014039424.1"/>
</dbReference>
<dbReference type="SUPFAM" id="SSF52743">
    <property type="entry name" value="Subtilisin-like"/>
    <property type="match status" value="1"/>
</dbReference>
<dbReference type="FunFam" id="3.40.50.200:FF:000014">
    <property type="entry name" value="Proteinase K"/>
    <property type="match status" value="1"/>
</dbReference>
<dbReference type="EC" id="3.4.21.48" evidence="10"/>
<dbReference type="AlphaFoldDB" id="A0A0D2KJ52"/>
<dbReference type="PANTHER" id="PTHR43806:SF58">
    <property type="entry name" value="ALKALINE PROTEASE 1-RELATED"/>
    <property type="match status" value="1"/>
</dbReference>
<dbReference type="Pfam" id="PF00082">
    <property type="entry name" value="Peptidase_S8"/>
    <property type="match status" value="1"/>
</dbReference>
<dbReference type="Proteomes" id="UP000054498">
    <property type="component" value="Unassembled WGS sequence"/>
</dbReference>
<accession>A0A0D2KJ52</accession>
<feature type="active site" description="Charge relay system" evidence="5">
    <location>
        <position position="266"/>
    </location>
</feature>
<dbReference type="Gene3D" id="3.40.50.200">
    <property type="entry name" value="Peptidase S8/S53 domain"/>
    <property type="match status" value="1"/>
</dbReference>
<keyword evidence="4 5" id="KW-0720">Serine protease</keyword>
<dbReference type="InterPro" id="IPR023828">
    <property type="entry name" value="Peptidase_S8_Ser-AS"/>
</dbReference>
<organism evidence="10 11">
    <name type="scientific">Monoraphidium neglectum</name>
    <dbReference type="NCBI Taxonomy" id="145388"/>
    <lineage>
        <taxon>Eukaryota</taxon>
        <taxon>Viridiplantae</taxon>
        <taxon>Chlorophyta</taxon>
        <taxon>core chlorophytes</taxon>
        <taxon>Chlorophyceae</taxon>
        <taxon>CS clade</taxon>
        <taxon>Sphaeropleales</taxon>
        <taxon>Selenastraceae</taxon>
        <taxon>Monoraphidium</taxon>
    </lineage>
</organism>
<keyword evidence="3 5" id="KW-0378">Hydrolase</keyword>
<feature type="domain" description="Peptidase S8/S53" evidence="9">
    <location>
        <begin position="223"/>
        <end position="475"/>
    </location>
</feature>
<keyword evidence="8" id="KW-0732">Signal</keyword>
<dbReference type="InterPro" id="IPR022398">
    <property type="entry name" value="Peptidase_S8_His-AS"/>
</dbReference>
<evidence type="ECO:0000256" key="3">
    <source>
        <dbReference type="ARBA" id="ARBA00022801"/>
    </source>
</evidence>
<reference evidence="10 11" key="1">
    <citation type="journal article" date="2013" name="BMC Genomics">
        <title>Reconstruction of the lipid metabolism for the microalga Monoraphidium neglectum from its genome sequence reveals characteristics suitable for biofuel production.</title>
        <authorList>
            <person name="Bogen C."/>
            <person name="Al-Dilaimi A."/>
            <person name="Albersmeier A."/>
            <person name="Wichmann J."/>
            <person name="Grundmann M."/>
            <person name="Rupp O."/>
            <person name="Lauersen K.J."/>
            <person name="Blifernez-Klassen O."/>
            <person name="Kalinowski J."/>
            <person name="Goesmann A."/>
            <person name="Mussgnug J.H."/>
            <person name="Kruse O."/>
        </authorList>
    </citation>
    <scope>NUCLEOTIDE SEQUENCE [LARGE SCALE GENOMIC DNA]</scope>
    <source>
        <strain evidence="10 11">SAG 48.87</strain>
    </source>
</reference>
<dbReference type="InterPro" id="IPR023827">
    <property type="entry name" value="Peptidase_S8_Asp-AS"/>
</dbReference>
<feature type="chain" id="PRO_5002245744" evidence="8">
    <location>
        <begin position="25"/>
        <end position="496"/>
    </location>
</feature>
<feature type="active site" description="Charge relay system" evidence="5">
    <location>
        <position position="232"/>
    </location>
</feature>
<dbReference type="InterPro" id="IPR050131">
    <property type="entry name" value="Peptidase_S8_subtilisin-like"/>
</dbReference>
<dbReference type="GO" id="GO:0006508">
    <property type="term" value="P:proteolysis"/>
    <property type="evidence" value="ECO:0007669"/>
    <property type="project" value="UniProtKB-KW"/>
</dbReference>
<dbReference type="PANTHER" id="PTHR43806">
    <property type="entry name" value="PEPTIDASE S8"/>
    <property type="match status" value="1"/>
</dbReference>
<evidence type="ECO:0000256" key="5">
    <source>
        <dbReference type="PROSITE-ProRule" id="PRU01240"/>
    </source>
</evidence>
<dbReference type="InterPro" id="IPR036852">
    <property type="entry name" value="Peptidase_S8/S53_dom_sf"/>
</dbReference>
<gene>
    <name evidence="10" type="ORF">MNEG_12103</name>
</gene>
<dbReference type="InterPro" id="IPR015500">
    <property type="entry name" value="Peptidase_S8_subtilisin-rel"/>
</dbReference>
<dbReference type="GO" id="GO:0004252">
    <property type="term" value="F:serine-type endopeptidase activity"/>
    <property type="evidence" value="ECO:0007669"/>
    <property type="project" value="UniProtKB-UniRule"/>
</dbReference>
<evidence type="ECO:0000256" key="2">
    <source>
        <dbReference type="ARBA" id="ARBA00022670"/>
    </source>
</evidence>
<evidence type="ECO:0000256" key="6">
    <source>
        <dbReference type="RuleBase" id="RU003355"/>
    </source>
</evidence>
<evidence type="ECO:0000256" key="7">
    <source>
        <dbReference type="SAM" id="MobiDB-lite"/>
    </source>
</evidence>
<dbReference type="GO" id="GO:0005615">
    <property type="term" value="C:extracellular space"/>
    <property type="evidence" value="ECO:0007669"/>
    <property type="project" value="TreeGrafter"/>
</dbReference>
<keyword evidence="2 5" id="KW-0645">Protease</keyword>
<dbReference type="OrthoDB" id="548651at2759"/>
<dbReference type="CDD" id="cd04077">
    <property type="entry name" value="Peptidases_S8_PCSK9_ProteinaseK_like"/>
    <property type="match status" value="1"/>
</dbReference>
<feature type="signal peptide" evidence="8">
    <location>
        <begin position="1"/>
        <end position="24"/>
    </location>
</feature>
<dbReference type="PROSITE" id="PS51892">
    <property type="entry name" value="SUBTILASE"/>
    <property type="match status" value="1"/>
</dbReference>
<feature type="active site" description="Charge relay system" evidence="5">
    <location>
        <position position="440"/>
    </location>
</feature>
<comment type="similarity">
    <text evidence="1 5 6">Belongs to the peptidase S8 family.</text>
</comment>
<dbReference type="KEGG" id="mng:MNEG_12103"/>
<dbReference type="InterPro" id="IPR034193">
    <property type="entry name" value="PCSK9_ProteinaseK-like"/>
</dbReference>
<keyword evidence="11" id="KW-1185">Reference proteome</keyword>
<dbReference type="EMBL" id="KK103285">
    <property type="protein sequence ID" value="KIY95858.1"/>
    <property type="molecule type" value="Genomic_DNA"/>
</dbReference>
<dbReference type="GeneID" id="25729432"/>
<name>A0A0D2KJ52_9CHLO</name>
<evidence type="ECO:0000256" key="8">
    <source>
        <dbReference type="SAM" id="SignalP"/>
    </source>
</evidence>
<dbReference type="PRINTS" id="PR00723">
    <property type="entry name" value="SUBTILISIN"/>
</dbReference>